<sequence>MSFADATIVRLPRLVRSYVERHHELIKFVIVGPPRSSSTRRSFTR</sequence>
<proteinExistence type="predicted"/>
<name>X7YLC5_MYCXE</name>
<organism evidence="1">
    <name type="scientific">Mycobacterium xenopi 4042</name>
    <dbReference type="NCBI Taxonomy" id="1299334"/>
    <lineage>
        <taxon>Bacteria</taxon>
        <taxon>Bacillati</taxon>
        <taxon>Actinomycetota</taxon>
        <taxon>Actinomycetes</taxon>
        <taxon>Mycobacteriales</taxon>
        <taxon>Mycobacteriaceae</taxon>
        <taxon>Mycobacterium</taxon>
    </lineage>
</organism>
<reference evidence="1" key="1">
    <citation type="submission" date="2014-01" db="EMBL/GenBank/DDBJ databases">
        <authorList>
            <person name="Brown-Elliot B."/>
            <person name="Wallace R."/>
            <person name="Lenaerts A."/>
            <person name="Ordway D."/>
            <person name="DeGroote M.A."/>
            <person name="Parker T."/>
            <person name="Sizemore C."/>
            <person name="Tallon L.J."/>
            <person name="Sadzewicz L.K."/>
            <person name="Sengamalay N."/>
            <person name="Fraser C.M."/>
            <person name="Hine E."/>
            <person name="Shefchek K.A."/>
            <person name="Das S.P."/>
            <person name="Tettelin H."/>
        </authorList>
    </citation>
    <scope>NUCLEOTIDE SEQUENCE [LARGE SCALE GENOMIC DNA]</scope>
    <source>
        <strain evidence="1">4042</strain>
    </source>
</reference>
<accession>X7YLC5</accession>
<protein>
    <submittedName>
        <fullName evidence="1">Uncharacterized protein</fullName>
    </submittedName>
</protein>
<comment type="caution">
    <text evidence="1">The sequence shown here is derived from an EMBL/GenBank/DDBJ whole genome shotgun (WGS) entry which is preliminary data.</text>
</comment>
<evidence type="ECO:0000313" key="1">
    <source>
        <dbReference type="EMBL" id="EUA07283.1"/>
    </source>
</evidence>
<dbReference type="PATRIC" id="fig|1299334.3.peg.9891"/>
<gene>
    <name evidence="1" type="ORF">I553_0303</name>
</gene>
<dbReference type="AlphaFoldDB" id="X7YLC5"/>
<dbReference type="EMBL" id="JAOB01000093">
    <property type="protein sequence ID" value="EUA07283.1"/>
    <property type="molecule type" value="Genomic_DNA"/>
</dbReference>